<dbReference type="InterPro" id="IPR000217">
    <property type="entry name" value="Tubulin"/>
</dbReference>
<comment type="similarity">
    <text evidence="1">Belongs to the tubulin family.</text>
</comment>
<evidence type="ECO:0000256" key="3">
    <source>
        <dbReference type="ARBA" id="ARBA00022741"/>
    </source>
</evidence>
<gene>
    <name evidence="8" type="ORF">VitviT2T_026734</name>
</gene>
<dbReference type="InterPro" id="IPR008280">
    <property type="entry name" value="Tub_FtsZ_C"/>
</dbReference>
<dbReference type="InterPro" id="IPR002452">
    <property type="entry name" value="Alpha_tubulin"/>
</dbReference>
<keyword evidence="4" id="KW-0378">Hydrolase</keyword>
<name>A0ABY9DQ75_VITVI</name>
<dbReference type="Proteomes" id="UP001227230">
    <property type="component" value="Chromosome 17"/>
</dbReference>
<dbReference type="EMBL" id="CP126664">
    <property type="protein sequence ID" value="WKA09056.1"/>
    <property type="molecule type" value="Genomic_DNA"/>
</dbReference>
<dbReference type="Pfam" id="PF03953">
    <property type="entry name" value="Tubulin_C"/>
    <property type="match status" value="1"/>
</dbReference>
<evidence type="ECO:0000256" key="1">
    <source>
        <dbReference type="ARBA" id="ARBA00009636"/>
    </source>
</evidence>
<dbReference type="PANTHER" id="PTHR11588">
    <property type="entry name" value="TUBULIN"/>
    <property type="match status" value="1"/>
</dbReference>
<sequence>MMAKCDPRHVRYVACCLMYRGDVVPKDVNVDVATIKTRRIIQFVDWCPTGFKSSISYQPPTVVPGVDLPLHAKNTLSGQESLQMQYLRCPNSVLGLPNSNYMFLRHKYSHFNLFQLEKELLNGISSVMEYEHCEIASVRVLQVHEASCEPRDTLFCSSLLFQLHISTP</sequence>
<evidence type="ECO:0000313" key="9">
    <source>
        <dbReference type="Proteomes" id="UP001227230"/>
    </source>
</evidence>
<keyword evidence="3" id="KW-0547">Nucleotide-binding</keyword>
<accession>A0ABY9DQ75</accession>
<dbReference type="PRINTS" id="PR01162">
    <property type="entry name" value="ALPHATUBULIN"/>
</dbReference>
<evidence type="ECO:0000259" key="7">
    <source>
        <dbReference type="Pfam" id="PF03953"/>
    </source>
</evidence>
<evidence type="ECO:0000256" key="4">
    <source>
        <dbReference type="ARBA" id="ARBA00022801"/>
    </source>
</evidence>
<evidence type="ECO:0000313" key="8">
    <source>
        <dbReference type="EMBL" id="WKA09056.1"/>
    </source>
</evidence>
<dbReference type="SUPFAM" id="SSF55307">
    <property type="entry name" value="Tubulin C-terminal domain-like"/>
    <property type="match status" value="1"/>
</dbReference>
<protein>
    <recommendedName>
        <fullName evidence="7">Tubulin/FtsZ 2-layer sandwich domain-containing protein</fullName>
    </recommendedName>
</protein>
<dbReference type="InterPro" id="IPR018316">
    <property type="entry name" value="Tubulin/FtsZ_2-layer-sand-dom"/>
</dbReference>
<organism evidence="8 9">
    <name type="scientific">Vitis vinifera</name>
    <name type="common">Grape</name>
    <dbReference type="NCBI Taxonomy" id="29760"/>
    <lineage>
        <taxon>Eukaryota</taxon>
        <taxon>Viridiplantae</taxon>
        <taxon>Streptophyta</taxon>
        <taxon>Embryophyta</taxon>
        <taxon>Tracheophyta</taxon>
        <taxon>Spermatophyta</taxon>
        <taxon>Magnoliopsida</taxon>
        <taxon>eudicotyledons</taxon>
        <taxon>Gunneridae</taxon>
        <taxon>Pentapetalae</taxon>
        <taxon>rosids</taxon>
        <taxon>Vitales</taxon>
        <taxon>Vitaceae</taxon>
        <taxon>Viteae</taxon>
        <taxon>Vitis</taxon>
    </lineage>
</organism>
<proteinExistence type="inferred from homology"/>
<dbReference type="Gene3D" id="3.30.1330.20">
    <property type="entry name" value="Tubulin/FtsZ, C-terminal domain"/>
    <property type="match status" value="1"/>
</dbReference>
<evidence type="ECO:0000256" key="6">
    <source>
        <dbReference type="ARBA" id="ARBA00049117"/>
    </source>
</evidence>
<keyword evidence="2" id="KW-0493">Microtubule</keyword>
<feature type="domain" description="Tubulin/FtsZ 2-layer sandwich" evidence="7">
    <location>
        <begin position="1"/>
        <end position="66"/>
    </location>
</feature>
<evidence type="ECO:0000256" key="5">
    <source>
        <dbReference type="ARBA" id="ARBA00023134"/>
    </source>
</evidence>
<comment type="catalytic activity">
    <reaction evidence="6">
        <text>GTP + H2O = GDP + phosphate + H(+)</text>
        <dbReference type="Rhea" id="RHEA:19669"/>
        <dbReference type="ChEBI" id="CHEBI:15377"/>
        <dbReference type="ChEBI" id="CHEBI:15378"/>
        <dbReference type="ChEBI" id="CHEBI:37565"/>
        <dbReference type="ChEBI" id="CHEBI:43474"/>
        <dbReference type="ChEBI" id="CHEBI:58189"/>
    </reaction>
    <physiologicalReaction direction="left-to-right" evidence="6">
        <dbReference type="Rhea" id="RHEA:19670"/>
    </physiologicalReaction>
</comment>
<keyword evidence="5" id="KW-0342">GTP-binding</keyword>
<dbReference type="InterPro" id="IPR037103">
    <property type="entry name" value="Tubulin/FtsZ-like_C"/>
</dbReference>
<keyword evidence="9" id="KW-1185">Reference proteome</keyword>
<evidence type="ECO:0000256" key="2">
    <source>
        <dbReference type="ARBA" id="ARBA00022701"/>
    </source>
</evidence>
<reference evidence="8 9" key="1">
    <citation type="journal article" date="2023" name="Hortic Res">
        <title>The complete reference genome for grapevine (Vitis vinifera L.) genetics and breeding.</title>
        <authorList>
            <person name="Shi X."/>
            <person name="Cao S."/>
            <person name="Wang X."/>
            <person name="Huang S."/>
            <person name="Wang Y."/>
            <person name="Liu Z."/>
            <person name="Liu W."/>
            <person name="Leng X."/>
            <person name="Peng Y."/>
            <person name="Wang N."/>
            <person name="Wang Y."/>
            <person name="Ma Z."/>
            <person name="Xu X."/>
            <person name="Zhang F."/>
            <person name="Xue H."/>
            <person name="Zhong H."/>
            <person name="Wang Y."/>
            <person name="Zhang K."/>
            <person name="Velt A."/>
            <person name="Avia K."/>
            <person name="Holtgrawe D."/>
            <person name="Grimplet J."/>
            <person name="Matus J.T."/>
            <person name="Ware D."/>
            <person name="Wu X."/>
            <person name="Wang H."/>
            <person name="Liu C."/>
            <person name="Fang Y."/>
            <person name="Rustenholz C."/>
            <person name="Cheng Z."/>
            <person name="Xiao H."/>
            <person name="Zhou Y."/>
        </authorList>
    </citation>
    <scope>NUCLEOTIDE SEQUENCE [LARGE SCALE GENOMIC DNA]</scope>
    <source>
        <strain evidence="9">cv. Pinot noir / PN40024</strain>
        <tissue evidence="8">Leaf</tissue>
    </source>
</reference>